<dbReference type="PROSITE" id="PS51123">
    <property type="entry name" value="OMPA_2"/>
    <property type="match status" value="1"/>
</dbReference>
<keyword evidence="3" id="KW-1003">Cell membrane</keyword>
<dbReference type="PRINTS" id="PR01023">
    <property type="entry name" value="NAFLGMOTY"/>
</dbReference>
<gene>
    <name evidence="10" type="ORF">Ami3637_04150</name>
</gene>
<organism evidence="10 11">
    <name type="scientific">Aminipila terrae</name>
    <dbReference type="NCBI Taxonomy" id="2697030"/>
    <lineage>
        <taxon>Bacteria</taxon>
        <taxon>Bacillati</taxon>
        <taxon>Bacillota</taxon>
        <taxon>Clostridia</taxon>
        <taxon>Peptostreptococcales</taxon>
        <taxon>Anaerovoracaceae</taxon>
        <taxon>Aminipila</taxon>
    </lineage>
</organism>
<comment type="subcellular location">
    <subcellularLocation>
        <location evidence="1">Cell membrane</location>
        <topology evidence="1">Single-pass membrane protein</topology>
    </subcellularLocation>
</comment>
<reference evidence="10 11" key="1">
    <citation type="submission" date="2020-01" db="EMBL/GenBank/DDBJ databases">
        <title>Genomic analysis of Aminipila sp. CBA3637.</title>
        <authorList>
            <person name="Kim Y.B."/>
            <person name="Roh S.W."/>
        </authorList>
    </citation>
    <scope>NUCLEOTIDE SEQUENCE [LARGE SCALE GENOMIC DNA]</scope>
    <source>
        <strain evidence="10 11">CBA3637</strain>
    </source>
</reference>
<dbReference type="EMBL" id="CP047591">
    <property type="protein sequence ID" value="QHI71679.1"/>
    <property type="molecule type" value="Genomic_DNA"/>
</dbReference>
<name>A0A6P1MAG3_9FIRM</name>
<evidence type="ECO:0000256" key="5">
    <source>
        <dbReference type="ARBA" id="ARBA00022989"/>
    </source>
</evidence>
<sequence length="259" mass="28986">MAKKKKHPKHEEEAGEAWLLPYSDLMTLLLAVFIVLFAVSKVDAAKAAQISQEFRDSMMSEKMSSSQVQNQTQKSDKNFKTSGTAISQAEVEKYMGQYELKQLEDLKAEVDSKLKSEGMTTSVTTRIDMRGLVISLNNAVFFESGSAQIKTENEKTLIDVAATINTLDNFIRVEGHTDNVPMHSEAYPSNWELSSARATSVVRLFISNNVPPKKLVAVGYGEYRPVADNSTPEGRTKNRRIDIIVLSEKYNNLEKQLTQ</sequence>
<evidence type="ECO:0000256" key="1">
    <source>
        <dbReference type="ARBA" id="ARBA00004162"/>
    </source>
</evidence>
<dbReference type="CDD" id="cd07185">
    <property type="entry name" value="OmpA_C-like"/>
    <property type="match status" value="1"/>
</dbReference>
<dbReference type="SUPFAM" id="SSF103088">
    <property type="entry name" value="OmpA-like"/>
    <property type="match status" value="1"/>
</dbReference>
<keyword evidence="11" id="KW-1185">Reference proteome</keyword>
<dbReference type="KEGG" id="amic:Ami3637_04150"/>
<dbReference type="RefSeq" id="WP_162361453.1">
    <property type="nucleotide sequence ID" value="NZ_CP047591.1"/>
</dbReference>
<evidence type="ECO:0000259" key="9">
    <source>
        <dbReference type="PROSITE" id="PS51123"/>
    </source>
</evidence>
<dbReference type="InterPro" id="IPR006665">
    <property type="entry name" value="OmpA-like"/>
</dbReference>
<proteinExistence type="inferred from homology"/>
<dbReference type="InterPro" id="IPR036737">
    <property type="entry name" value="OmpA-like_sf"/>
</dbReference>
<dbReference type="Proteomes" id="UP000463883">
    <property type="component" value="Chromosome"/>
</dbReference>
<keyword evidence="5" id="KW-1133">Transmembrane helix</keyword>
<dbReference type="Pfam" id="PF13677">
    <property type="entry name" value="MotB_plug"/>
    <property type="match status" value="1"/>
</dbReference>
<protein>
    <submittedName>
        <fullName evidence="10">OmpA family protein</fullName>
    </submittedName>
</protein>
<comment type="similarity">
    <text evidence="2">Belongs to the MotB family.</text>
</comment>
<evidence type="ECO:0000256" key="8">
    <source>
        <dbReference type="SAM" id="MobiDB-lite"/>
    </source>
</evidence>
<dbReference type="InterPro" id="IPR025713">
    <property type="entry name" value="MotB-like_N_dom"/>
</dbReference>
<dbReference type="PANTHER" id="PTHR30329">
    <property type="entry name" value="STATOR ELEMENT OF FLAGELLAR MOTOR COMPLEX"/>
    <property type="match status" value="1"/>
</dbReference>
<feature type="region of interest" description="Disordered" evidence="8">
    <location>
        <begin position="61"/>
        <end position="80"/>
    </location>
</feature>
<evidence type="ECO:0000313" key="10">
    <source>
        <dbReference type="EMBL" id="QHI71679.1"/>
    </source>
</evidence>
<dbReference type="PANTHER" id="PTHR30329:SF21">
    <property type="entry name" value="LIPOPROTEIN YIAD-RELATED"/>
    <property type="match status" value="1"/>
</dbReference>
<evidence type="ECO:0000256" key="4">
    <source>
        <dbReference type="ARBA" id="ARBA00022692"/>
    </source>
</evidence>
<evidence type="ECO:0000256" key="7">
    <source>
        <dbReference type="PROSITE-ProRule" id="PRU00473"/>
    </source>
</evidence>
<dbReference type="AlphaFoldDB" id="A0A6P1MAG3"/>
<evidence type="ECO:0000256" key="3">
    <source>
        <dbReference type="ARBA" id="ARBA00022475"/>
    </source>
</evidence>
<dbReference type="GO" id="GO:0005886">
    <property type="term" value="C:plasma membrane"/>
    <property type="evidence" value="ECO:0007669"/>
    <property type="project" value="UniProtKB-SubCell"/>
</dbReference>
<evidence type="ECO:0000256" key="2">
    <source>
        <dbReference type="ARBA" id="ARBA00008914"/>
    </source>
</evidence>
<evidence type="ECO:0000313" key="11">
    <source>
        <dbReference type="Proteomes" id="UP000463883"/>
    </source>
</evidence>
<dbReference type="Pfam" id="PF00691">
    <property type="entry name" value="OmpA"/>
    <property type="match status" value="1"/>
</dbReference>
<dbReference type="InterPro" id="IPR050330">
    <property type="entry name" value="Bact_OuterMem_StrucFunc"/>
</dbReference>
<evidence type="ECO:0000256" key="6">
    <source>
        <dbReference type="ARBA" id="ARBA00023136"/>
    </source>
</evidence>
<feature type="domain" description="OmpA-like" evidence="9">
    <location>
        <begin position="129"/>
        <end position="249"/>
    </location>
</feature>
<feature type="compositionally biased region" description="Polar residues" evidence="8">
    <location>
        <begin position="62"/>
        <end position="73"/>
    </location>
</feature>
<accession>A0A6P1MAG3</accession>
<dbReference type="Gene3D" id="3.30.1330.60">
    <property type="entry name" value="OmpA-like domain"/>
    <property type="match status" value="1"/>
</dbReference>
<keyword evidence="4" id="KW-0812">Transmembrane</keyword>
<keyword evidence="6 7" id="KW-0472">Membrane</keyword>